<keyword evidence="3" id="KW-1185">Reference proteome</keyword>
<name>A0A2P5DDK8_TREOI</name>
<dbReference type="Proteomes" id="UP000237000">
    <property type="component" value="Unassembled WGS sequence"/>
</dbReference>
<dbReference type="InParanoid" id="A0A2P5DDK8"/>
<dbReference type="EMBL" id="JXTC01000277">
    <property type="protein sequence ID" value="PON71382.1"/>
    <property type="molecule type" value="Genomic_DNA"/>
</dbReference>
<dbReference type="OrthoDB" id="386949at2759"/>
<proteinExistence type="predicted"/>
<evidence type="ECO:0000313" key="3">
    <source>
        <dbReference type="Proteomes" id="UP000237000"/>
    </source>
</evidence>
<dbReference type="STRING" id="63057.A0A2P5DDK8"/>
<organism evidence="2 3">
    <name type="scientific">Trema orientale</name>
    <name type="common">Charcoal tree</name>
    <name type="synonym">Celtis orientalis</name>
    <dbReference type="NCBI Taxonomy" id="63057"/>
    <lineage>
        <taxon>Eukaryota</taxon>
        <taxon>Viridiplantae</taxon>
        <taxon>Streptophyta</taxon>
        <taxon>Embryophyta</taxon>
        <taxon>Tracheophyta</taxon>
        <taxon>Spermatophyta</taxon>
        <taxon>Magnoliopsida</taxon>
        <taxon>eudicotyledons</taxon>
        <taxon>Gunneridae</taxon>
        <taxon>Pentapetalae</taxon>
        <taxon>rosids</taxon>
        <taxon>fabids</taxon>
        <taxon>Rosales</taxon>
        <taxon>Cannabaceae</taxon>
        <taxon>Trema</taxon>
    </lineage>
</organism>
<gene>
    <name evidence="2" type="ORF">TorRG33x02_254490</name>
</gene>
<accession>A0A2P5DDK8</accession>
<evidence type="ECO:0000313" key="2">
    <source>
        <dbReference type="EMBL" id="PON71382.1"/>
    </source>
</evidence>
<evidence type="ECO:0000256" key="1">
    <source>
        <dbReference type="SAM" id="MobiDB-lite"/>
    </source>
</evidence>
<dbReference type="AlphaFoldDB" id="A0A2P5DDK8"/>
<comment type="caution">
    <text evidence="2">The sequence shown here is derived from an EMBL/GenBank/DDBJ whole genome shotgun (WGS) entry which is preliminary data.</text>
</comment>
<protein>
    <submittedName>
        <fullName evidence="2">Histone-fold containing protein</fullName>
    </submittedName>
</protein>
<sequence>MAKTSVRPSGRSHASGDQSPRSNVRKQDLYLFIANIRRIMKKALLANGKSLKMLRRPYRRASSSSITLANGKSLKMLRRPYRSASSSSVTSPPARRVINVREKRGRQLKVITCFVLWPLLDLKTI</sequence>
<reference evidence="3" key="1">
    <citation type="submission" date="2016-06" db="EMBL/GenBank/DDBJ databases">
        <title>Parallel loss of symbiosis genes in relatives of nitrogen-fixing non-legume Parasponia.</title>
        <authorList>
            <person name="Van Velzen R."/>
            <person name="Holmer R."/>
            <person name="Bu F."/>
            <person name="Rutten L."/>
            <person name="Van Zeijl A."/>
            <person name="Liu W."/>
            <person name="Santuari L."/>
            <person name="Cao Q."/>
            <person name="Sharma T."/>
            <person name="Shen D."/>
            <person name="Roswanjaya Y."/>
            <person name="Wardhani T."/>
            <person name="Kalhor M.S."/>
            <person name="Jansen J."/>
            <person name="Van den Hoogen J."/>
            <person name="Gungor B."/>
            <person name="Hartog M."/>
            <person name="Hontelez J."/>
            <person name="Verver J."/>
            <person name="Yang W.-C."/>
            <person name="Schijlen E."/>
            <person name="Repin R."/>
            <person name="Schilthuizen M."/>
            <person name="Schranz E."/>
            <person name="Heidstra R."/>
            <person name="Miyata K."/>
            <person name="Fedorova E."/>
            <person name="Kohlen W."/>
            <person name="Bisseling T."/>
            <person name="Smit S."/>
            <person name="Geurts R."/>
        </authorList>
    </citation>
    <scope>NUCLEOTIDE SEQUENCE [LARGE SCALE GENOMIC DNA]</scope>
    <source>
        <strain evidence="3">cv. RG33-2</strain>
    </source>
</reference>
<feature type="region of interest" description="Disordered" evidence="1">
    <location>
        <begin position="1"/>
        <end position="22"/>
    </location>
</feature>